<evidence type="ECO:0000313" key="2">
    <source>
        <dbReference type="EMBL" id="GEU63891.1"/>
    </source>
</evidence>
<name>A0A6L2LQ16_TANCI</name>
<comment type="caution">
    <text evidence="2">The sequence shown here is derived from an EMBL/GenBank/DDBJ whole genome shotgun (WGS) entry which is preliminary data.</text>
</comment>
<dbReference type="AlphaFoldDB" id="A0A6L2LQ16"/>
<reference evidence="2" key="1">
    <citation type="journal article" date="2019" name="Sci. Rep.">
        <title>Draft genome of Tanacetum cinerariifolium, the natural source of mosquito coil.</title>
        <authorList>
            <person name="Yamashiro T."/>
            <person name="Shiraishi A."/>
            <person name="Satake H."/>
            <person name="Nakayama K."/>
        </authorList>
    </citation>
    <scope>NUCLEOTIDE SEQUENCE</scope>
</reference>
<gene>
    <name evidence="2" type="ORF">Tci_035869</name>
</gene>
<proteinExistence type="predicted"/>
<dbReference type="EMBL" id="BKCJ010004928">
    <property type="protein sequence ID" value="GEU63891.1"/>
    <property type="molecule type" value="Genomic_DNA"/>
</dbReference>
<organism evidence="2">
    <name type="scientific">Tanacetum cinerariifolium</name>
    <name type="common">Dalmatian daisy</name>
    <name type="synonym">Chrysanthemum cinerariifolium</name>
    <dbReference type="NCBI Taxonomy" id="118510"/>
    <lineage>
        <taxon>Eukaryota</taxon>
        <taxon>Viridiplantae</taxon>
        <taxon>Streptophyta</taxon>
        <taxon>Embryophyta</taxon>
        <taxon>Tracheophyta</taxon>
        <taxon>Spermatophyta</taxon>
        <taxon>Magnoliopsida</taxon>
        <taxon>eudicotyledons</taxon>
        <taxon>Gunneridae</taxon>
        <taxon>Pentapetalae</taxon>
        <taxon>asterids</taxon>
        <taxon>campanulids</taxon>
        <taxon>Asterales</taxon>
        <taxon>Asteraceae</taxon>
        <taxon>Asteroideae</taxon>
        <taxon>Anthemideae</taxon>
        <taxon>Anthemidinae</taxon>
        <taxon>Tanacetum</taxon>
    </lineage>
</organism>
<evidence type="ECO:0000256" key="1">
    <source>
        <dbReference type="SAM" id="MobiDB-lite"/>
    </source>
</evidence>
<accession>A0A6L2LQ16</accession>
<sequence>MVHAVVLPQSKPIHITAVRLVSNDVPKTSVTRPKQVKSIVTKPNLPNRRHINRSPSPKVSNSSPRVTAVKALLVNATQGFGLADLGVAAGIDVSTCWTEGL</sequence>
<protein>
    <submittedName>
        <fullName evidence="2">Uncharacterized protein</fullName>
    </submittedName>
</protein>
<feature type="region of interest" description="Disordered" evidence="1">
    <location>
        <begin position="45"/>
        <end position="64"/>
    </location>
</feature>
<feature type="compositionally biased region" description="Polar residues" evidence="1">
    <location>
        <begin position="53"/>
        <end position="64"/>
    </location>
</feature>